<keyword evidence="2" id="KW-1185">Reference proteome</keyword>
<comment type="caution">
    <text evidence="1">The sequence shown here is derived from an EMBL/GenBank/DDBJ whole genome shotgun (WGS) entry which is preliminary data.</text>
</comment>
<proteinExistence type="predicted"/>
<sequence>MEILPKLTPTQALLLRAAARRADGRVIPPATLRGGARVKAMTGLLRREWIEAGDGGYVLTDASYAVAGRKRPAPPEDIQTLDAPDALQLLEGIPVRPGTKLAALVVALRRPQGATKLQLMLATGWQAHSVHGANSALRRRLGLNVVLTLNAAGERVYRIG</sequence>
<dbReference type="Pfam" id="PF11994">
    <property type="entry name" value="DUF3489"/>
    <property type="match status" value="1"/>
</dbReference>
<protein>
    <submittedName>
        <fullName evidence="1">DUF3489 domain-containing protein</fullName>
    </submittedName>
</protein>
<organism evidence="1 2">
    <name type="scientific">Benzoatithermus flavus</name>
    <dbReference type="NCBI Taxonomy" id="3108223"/>
    <lineage>
        <taxon>Bacteria</taxon>
        <taxon>Pseudomonadati</taxon>
        <taxon>Pseudomonadota</taxon>
        <taxon>Alphaproteobacteria</taxon>
        <taxon>Geminicoccales</taxon>
        <taxon>Geminicoccaceae</taxon>
        <taxon>Benzoatithermus</taxon>
    </lineage>
</organism>
<dbReference type="Proteomes" id="UP001375743">
    <property type="component" value="Unassembled WGS sequence"/>
</dbReference>
<dbReference type="RefSeq" id="WP_418161968.1">
    <property type="nucleotide sequence ID" value="NZ_JBBLZC010000046.1"/>
</dbReference>
<dbReference type="EMBL" id="JBBLZC010000046">
    <property type="protein sequence ID" value="MEK0086125.1"/>
    <property type="molecule type" value="Genomic_DNA"/>
</dbReference>
<reference evidence="1 2" key="1">
    <citation type="submission" date="2024-01" db="EMBL/GenBank/DDBJ databases">
        <title>Multi-omics insights into the function and evolution of sodium benzoate biodegradation pathways in Benzoatithermus flavus gen. nov., sp. nov. from hot spring.</title>
        <authorList>
            <person name="Hu C.-J."/>
            <person name="Li W.-J."/>
        </authorList>
    </citation>
    <scope>NUCLEOTIDE SEQUENCE [LARGE SCALE GENOMIC DNA]</scope>
    <source>
        <strain evidence="1 2">SYSU G07066</strain>
    </source>
</reference>
<name>A0ABU8XY40_9PROT</name>
<accession>A0ABU8XY40</accession>
<evidence type="ECO:0000313" key="1">
    <source>
        <dbReference type="EMBL" id="MEK0086125.1"/>
    </source>
</evidence>
<dbReference type="InterPro" id="IPR021880">
    <property type="entry name" value="DUF3489"/>
</dbReference>
<gene>
    <name evidence="1" type="ORF">U1T56_23455</name>
</gene>
<evidence type="ECO:0000313" key="2">
    <source>
        <dbReference type="Proteomes" id="UP001375743"/>
    </source>
</evidence>